<comment type="caution">
    <text evidence="2">The sequence shown here is derived from an EMBL/GenBank/DDBJ whole genome shotgun (WGS) entry which is preliminary data.</text>
</comment>
<protein>
    <submittedName>
        <fullName evidence="2">Uncharacterized protein</fullName>
    </submittedName>
</protein>
<proteinExistence type="predicted"/>
<accession>A0A1Q9ERB1</accession>
<name>A0A1Q9ERB1_SYMMI</name>
<keyword evidence="3" id="KW-1185">Reference proteome</keyword>
<evidence type="ECO:0000313" key="2">
    <source>
        <dbReference type="EMBL" id="OLQ09974.1"/>
    </source>
</evidence>
<reference evidence="2 3" key="1">
    <citation type="submission" date="2016-02" db="EMBL/GenBank/DDBJ databases">
        <title>Genome analysis of coral dinoflagellate symbionts highlights evolutionary adaptations to a symbiotic lifestyle.</title>
        <authorList>
            <person name="Aranda M."/>
            <person name="Li Y."/>
            <person name="Liew Y.J."/>
            <person name="Baumgarten S."/>
            <person name="Simakov O."/>
            <person name="Wilson M."/>
            <person name="Piel J."/>
            <person name="Ashoor H."/>
            <person name="Bougouffa S."/>
            <person name="Bajic V.B."/>
            <person name="Ryu T."/>
            <person name="Ravasi T."/>
            <person name="Bayer T."/>
            <person name="Micklem G."/>
            <person name="Kim H."/>
            <person name="Bhak J."/>
            <person name="Lajeunesse T.C."/>
            <person name="Voolstra C.R."/>
        </authorList>
    </citation>
    <scope>NUCLEOTIDE SEQUENCE [LARGE SCALE GENOMIC DNA]</scope>
    <source>
        <strain evidence="2 3">CCMP2467</strain>
    </source>
</reference>
<dbReference type="Proteomes" id="UP000186817">
    <property type="component" value="Unassembled WGS sequence"/>
</dbReference>
<sequence length="91" mass="9227">MVGHLATGLRDSWARKPDGQDAMSGNPGACPENPESAWSLLDCAKFSSQGGALFAPSEEAPSEATVGAGILVFGAFGAAEVYEVLAGRKSG</sequence>
<gene>
    <name evidence="2" type="ORF">AK812_SmicGene6348</name>
</gene>
<dbReference type="AlphaFoldDB" id="A0A1Q9ERB1"/>
<evidence type="ECO:0000256" key="1">
    <source>
        <dbReference type="SAM" id="MobiDB-lite"/>
    </source>
</evidence>
<dbReference type="EMBL" id="LSRX01000086">
    <property type="protein sequence ID" value="OLQ09974.1"/>
    <property type="molecule type" value="Genomic_DNA"/>
</dbReference>
<organism evidence="2 3">
    <name type="scientific">Symbiodinium microadriaticum</name>
    <name type="common">Dinoflagellate</name>
    <name type="synonym">Zooxanthella microadriatica</name>
    <dbReference type="NCBI Taxonomy" id="2951"/>
    <lineage>
        <taxon>Eukaryota</taxon>
        <taxon>Sar</taxon>
        <taxon>Alveolata</taxon>
        <taxon>Dinophyceae</taxon>
        <taxon>Suessiales</taxon>
        <taxon>Symbiodiniaceae</taxon>
        <taxon>Symbiodinium</taxon>
    </lineage>
</organism>
<evidence type="ECO:0000313" key="3">
    <source>
        <dbReference type="Proteomes" id="UP000186817"/>
    </source>
</evidence>
<feature type="region of interest" description="Disordered" evidence="1">
    <location>
        <begin position="1"/>
        <end position="34"/>
    </location>
</feature>